<sequence length="482" mass="51441">MQLKNPDLLRHQCLINGQWLSATEGGVIEVTNPANGELVGVVPKMGKAETAVAIEGANVAFQAWREYTAKERGTLLRKWFDLIMANQADLALIMTIEQGKPLAESMGEIAFAAAYVDWFAEEGKRVYGDLIPATQRNRQLVVMKEPVGVCAAVTPWNFPAAMITRKAAPALAAGCTIVIKPASQTPFSALALCYLAEQAGIPAGVINVVTGDSGAIGTELSTNPTVRKLSFTGSTSVGIKLMEQSASTVKKVTMELGGNAPFIVFNDADLDAAVEGAIVSKFRNSGQTCVCANRILVQEGVYEEFIKRFTIAVNALKLGNGMEPGVTSGPVIDAKAVKFMTALVDDAKAKGGKIVAGGKVGDLPGTFFEPTLVAYASEDMRVAKEEIFGPIAPVFAFKDEADAIRLANDTEYGLACYLYTNDNKRIWKMSSKLEYGMVGINVSLVATEVAPFGGMKASGVGREGSKYGIDDYLEIKYLCIET</sequence>
<dbReference type="InterPro" id="IPR015590">
    <property type="entry name" value="Aldehyde_DH_dom"/>
</dbReference>
<name>A0ABS8D8U6_9NEIS</name>
<dbReference type="Pfam" id="PF00171">
    <property type="entry name" value="Aldedh"/>
    <property type="match status" value="1"/>
</dbReference>
<comment type="caution">
    <text evidence="6">The sequence shown here is derived from an EMBL/GenBank/DDBJ whole genome shotgun (WGS) entry which is preliminary data.</text>
</comment>
<reference evidence="6" key="1">
    <citation type="submission" date="2021-10" db="EMBL/GenBank/DDBJ databases">
        <title>The complete genome sequence of Leeia sp. TBRC 13508.</title>
        <authorList>
            <person name="Charoenyingcharoen P."/>
            <person name="Yukphan P."/>
        </authorList>
    </citation>
    <scope>NUCLEOTIDE SEQUENCE</scope>
    <source>
        <strain evidence="6">TBRC 13508</strain>
    </source>
</reference>
<dbReference type="SUPFAM" id="SSF53720">
    <property type="entry name" value="ALDH-like"/>
    <property type="match status" value="1"/>
</dbReference>
<dbReference type="PANTHER" id="PTHR43353:SF5">
    <property type="entry name" value="SUCCINATE-SEMIALDEHYDE DEHYDROGENASE, MITOCHONDRIAL"/>
    <property type="match status" value="1"/>
</dbReference>
<comment type="similarity">
    <text evidence="1 4">Belongs to the aldehyde dehydrogenase family.</text>
</comment>
<dbReference type="PROSITE" id="PS00070">
    <property type="entry name" value="ALDEHYDE_DEHYDR_CYS"/>
    <property type="match status" value="1"/>
</dbReference>
<evidence type="ECO:0000313" key="7">
    <source>
        <dbReference type="Proteomes" id="UP001165395"/>
    </source>
</evidence>
<dbReference type="PANTHER" id="PTHR43353">
    <property type="entry name" value="SUCCINATE-SEMIALDEHYDE DEHYDROGENASE, MITOCHONDRIAL"/>
    <property type="match status" value="1"/>
</dbReference>
<dbReference type="InterPro" id="IPR016160">
    <property type="entry name" value="Ald_DH_CS_CYS"/>
</dbReference>
<keyword evidence="2 4" id="KW-0560">Oxidoreductase</keyword>
<dbReference type="PROSITE" id="PS00687">
    <property type="entry name" value="ALDEHYDE_DEHYDR_GLU"/>
    <property type="match status" value="1"/>
</dbReference>
<proteinExistence type="inferred from homology"/>
<evidence type="ECO:0000256" key="4">
    <source>
        <dbReference type="RuleBase" id="RU003345"/>
    </source>
</evidence>
<dbReference type="RefSeq" id="WP_227181458.1">
    <property type="nucleotide sequence ID" value="NZ_JAJBZT010000008.1"/>
</dbReference>
<keyword evidence="7" id="KW-1185">Reference proteome</keyword>
<dbReference type="InterPro" id="IPR016163">
    <property type="entry name" value="Ald_DH_C"/>
</dbReference>
<evidence type="ECO:0000256" key="3">
    <source>
        <dbReference type="PROSITE-ProRule" id="PRU10007"/>
    </source>
</evidence>
<dbReference type="Proteomes" id="UP001165395">
    <property type="component" value="Unassembled WGS sequence"/>
</dbReference>
<dbReference type="InterPro" id="IPR050740">
    <property type="entry name" value="Aldehyde_DH_Superfamily"/>
</dbReference>
<dbReference type="InterPro" id="IPR010102">
    <property type="entry name" value="Succ_semiAld_DH"/>
</dbReference>
<dbReference type="InterPro" id="IPR029510">
    <property type="entry name" value="Ald_DH_CS_GLU"/>
</dbReference>
<evidence type="ECO:0000313" key="6">
    <source>
        <dbReference type="EMBL" id="MCB6184649.1"/>
    </source>
</evidence>
<dbReference type="InterPro" id="IPR016161">
    <property type="entry name" value="Ald_DH/histidinol_DH"/>
</dbReference>
<dbReference type="EMBL" id="JAJBZT010000008">
    <property type="protein sequence ID" value="MCB6184649.1"/>
    <property type="molecule type" value="Genomic_DNA"/>
</dbReference>
<evidence type="ECO:0000256" key="1">
    <source>
        <dbReference type="ARBA" id="ARBA00009986"/>
    </source>
</evidence>
<dbReference type="InterPro" id="IPR016162">
    <property type="entry name" value="Ald_DH_N"/>
</dbReference>
<organism evidence="6 7">
    <name type="scientific">Leeia speluncae</name>
    <dbReference type="NCBI Taxonomy" id="2884804"/>
    <lineage>
        <taxon>Bacteria</taxon>
        <taxon>Pseudomonadati</taxon>
        <taxon>Pseudomonadota</taxon>
        <taxon>Betaproteobacteria</taxon>
        <taxon>Neisseriales</taxon>
        <taxon>Leeiaceae</taxon>
        <taxon>Leeia</taxon>
    </lineage>
</organism>
<feature type="domain" description="Aldehyde dehydrogenase" evidence="5">
    <location>
        <begin position="19"/>
        <end position="477"/>
    </location>
</feature>
<gene>
    <name evidence="6" type="ORF">LIN78_13965</name>
</gene>
<dbReference type="CDD" id="cd07103">
    <property type="entry name" value="ALDH_F5_SSADH_GabD"/>
    <property type="match status" value="1"/>
</dbReference>
<protein>
    <submittedName>
        <fullName evidence="6">NAD-dependent succinate-semialdehyde dehydrogenase</fullName>
    </submittedName>
</protein>
<feature type="active site" evidence="3">
    <location>
        <position position="255"/>
    </location>
</feature>
<dbReference type="Gene3D" id="3.40.605.10">
    <property type="entry name" value="Aldehyde Dehydrogenase, Chain A, domain 1"/>
    <property type="match status" value="1"/>
</dbReference>
<dbReference type="NCBIfam" id="TIGR01780">
    <property type="entry name" value="SSADH"/>
    <property type="match status" value="1"/>
</dbReference>
<evidence type="ECO:0000259" key="5">
    <source>
        <dbReference type="Pfam" id="PF00171"/>
    </source>
</evidence>
<dbReference type="Gene3D" id="3.40.309.10">
    <property type="entry name" value="Aldehyde Dehydrogenase, Chain A, domain 2"/>
    <property type="match status" value="1"/>
</dbReference>
<evidence type="ECO:0000256" key="2">
    <source>
        <dbReference type="ARBA" id="ARBA00023002"/>
    </source>
</evidence>
<accession>A0ABS8D8U6</accession>